<comment type="catalytic activity">
    <reaction evidence="4">
        <text>3-(carbamoylamino)-2-methylpropanoate + H2O + 2 H(+) = (R)-3-amino-2-methylpropanoate + NH4(+) + CO2</text>
        <dbReference type="Rhea" id="RHEA:37339"/>
        <dbReference type="ChEBI" id="CHEBI:15377"/>
        <dbReference type="ChEBI" id="CHEBI:15378"/>
        <dbReference type="ChEBI" id="CHEBI:16526"/>
        <dbReference type="ChEBI" id="CHEBI:28938"/>
        <dbReference type="ChEBI" id="CHEBI:57731"/>
        <dbReference type="ChEBI" id="CHEBI:74414"/>
        <dbReference type="EC" id="3.5.1.6"/>
    </reaction>
</comment>
<dbReference type="FunFam" id="3.60.110.10:FF:000008">
    <property type="entry name" value="Beta-alanine synthase"/>
    <property type="match status" value="1"/>
</dbReference>
<reference evidence="12" key="1">
    <citation type="submission" date="2017-01" db="EMBL/GenBank/DDBJ databases">
        <title>Comparative genomics of anhydrobiosis in the tardigrade Hypsibius dujardini.</title>
        <authorList>
            <person name="Yoshida Y."/>
            <person name="Koutsovoulos G."/>
            <person name="Laetsch D."/>
            <person name="Stevens L."/>
            <person name="Kumar S."/>
            <person name="Horikawa D."/>
            <person name="Ishino K."/>
            <person name="Komine S."/>
            <person name="Tomita M."/>
            <person name="Blaxter M."/>
            <person name="Arakawa K."/>
        </authorList>
    </citation>
    <scope>NUCLEOTIDE SEQUENCE [LARGE SCALE GENOMIC DNA]</scope>
    <source>
        <strain evidence="12">Z151</strain>
    </source>
</reference>
<feature type="domain" description="CN hydrolase" evidence="10">
    <location>
        <begin position="166"/>
        <end position="438"/>
    </location>
</feature>
<dbReference type="PROSITE" id="PS50263">
    <property type="entry name" value="CN_HYDROLASE"/>
    <property type="match status" value="1"/>
</dbReference>
<comment type="caution">
    <text evidence="11">The sequence shown here is derived from an EMBL/GenBank/DDBJ whole genome shotgun (WGS) entry which is preliminary data.</text>
</comment>
<evidence type="ECO:0000256" key="7">
    <source>
        <dbReference type="ARBA" id="ARBA00074804"/>
    </source>
</evidence>
<dbReference type="InterPro" id="IPR036526">
    <property type="entry name" value="C-N_Hydrolase_sf"/>
</dbReference>
<comment type="pathway">
    <text evidence="1">Amino-acid biosynthesis; beta-alanine biosynthesis.</text>
</comment>
<evidence type="ECO:0000256" key="6">
    <source>
        <dbReference type="ARBA" id="ARBA00066985"/>
    </source>
</evidence>
<dbReference type="Proteomes" id="UP000192578">
    <property type="component" value="Unassembled WGS sequence"/>
</dbReference>
<keyword evidence="12" id="KW-1185">Reference proteome</keyword>
<evidence type="ECO:0000256" key="3">
    <source>
        <dbReference type="ARBA" id="ARBA00050540"/>
    </source>
</evidence>
<dbReference type="OrthoDB" id="412018at2759"/>
<evidence type="ECO:0000256" key="8">
    <source>
        <dbReference type="ARBA" id="ARBA00075038"/>
    </source>
</evidence>
<comment type="similarity">
    <text evidence="5">Belongs to the carbon-nitrogen hydrolase superfamily. BUP family.</text>
</comment>
<name>A0A9X6RK44_HYPEX</name>
<protein>
    <recommendedName>
        <fullName evidence="7">Beta-ureidopropionase</fullName>
        <ecNumber evidence="6">3.5.1.6</ecNumber>
    </recommendedName>
    <alternativeName>
        <fullName evidence="8">N-carbamoyl-beta-alanine amidohydrolase</fullName>
    </alternativeName>
</protein>
<dbReference type="GO" id="GO:0003837">
    <property type="term" value="F:beta-ureidopropionase activity"/>
    <property type="evidence" value="ECO:0007669"/>
    <property type="project" value="UniProtKB-EC"/>
</dbReference>
<evidence type="ECO:0000256" key="1">
    <source>
        <dbReference type="ARBA" id="ARBA00004668"/>
    </source>
</evidence>
<dbReference type="Pfam" id="PF00795">
    <property type="entry name" value="CN_hydrolase"/>
    <property type="match status" value="1"/>
</dbReference>
<evidence type="ECO:0000256" key="5">
    <source>
        <dbReference type="ARBA" id="ARBA00061249"/>
    </source>
</evidence>
<dbReference type="AlphaFoldDB" id="A0A9X6RK44"/>
<dbReference type="PANTHER" id="PTHR43674">
    <property type="entry name" value="NITRILASE C965.09-RELATED"/>
    <property type="match status" value="1"/>
</dbReference>
<sequence>MAEMKIIQPPRLPRLPPTLAWRNGGITPTILLLRIAFTATNDPFASNCLYCNQQFCGFELPLLQPTIPLLRIVFTGAILHAIARGPSIMALKSPSKVDVDKVEDILNSLPEQEQDAVYRILYGRSPRDLALGVPAAARKLASSHNFDLQSYQFTAQSEGTRPPKIVRVGLIQNSIGLATTESVEAQRAAIHEKVRPLIQAAGEAGVNVICLQECWHMPFAFCTRERLPWSEFAEDARTGPSVLFCIQMAKQYRMVVICPILERDSTRGEVIWNTAVVINNDGAVLGIQRKNHIPRVGDFNESTYYCEGNTGHPVFHTAYGRIGIAVCYDRHHPLNWLMLQLNGAEIVFNPSATIAGLSEHLWSVEARNAAIANSYFTCAINRVGTEIFPNPFTSGDGGPAHNDMGPFYGSSYVTGPDGVRTPGLSRVRDGLLVVQMDLNLCRQVVDKWGYRLTQRIDHYAEEFARAAKHTYEPQVVRPKSHTEQESGQPQGQQPGRRECANHDCARLAVDCSKFH</sequence>
<accession>A0A9X6RK44</accession>
<evidence type="ECO:0000313" key="11">
    <source>
        <dbReference type="EMBL" id="OWA50527.1"/>
    </source>
</evidence>
<proteinExistence type="inferred from homology"/>
<dbReference type="Gene3D" id="3.60.110.10">
    <property type="entry name" value="Carbon-nitrogen hydrolase"/>
    <property type="match status" value="1"/>
</dbReference>
<dbReference type="EC" id="3.5.1.6" evidence="6"/>
<dbReference type="EMBL" id="MTYJ01000195">
    <property type="protein sequence ID" value="OWA50527.1"/>
    <property type="molecule type" value="Genomic_DNA"/>
</dbReference>
<evidence type="ECO:0000256" key="2">
    <source>
        <dbReference type="ARBA" id="ARBA00022801"/>
    </source>
</evidence>
<dbReference type="PANTHER" id="PTHR43674:SF2">
    <property type="entry name" value="BETA-UREIDOPROPIONASE"/>
    <property type="match status" value="1"/>
</dbReference>
<dbReference type="SUPFAM" id="SSF56317">
    <property type="entry name" value="Carbon-nitrogen hydrolase"/>
    <property type="match status" value="1"/>
</dbReference>
<dbReference type="InterPro" id="IPR003010">
    <property type="entry name" value="C-N_Hydrolase"/>
</dbReference>
<comment type="catalytic activity">
    <reaction evidence="3">
        <text>3-(carbamoylamino)propanoate + H2O + 2 H(+) = beta-alanine + NH4(+) + CO2</text>
        <dbReference type="Rhea" id="RHEA:11184"/>
        <dbReference type="ChEBI" id="CHEBI:11892"/>
        <dbReference type="ChEBI" id="CHEBI:15377"/>
        <dbReference type="ChEBI" id="CHEBI:15378"/>
        <dbReference type="ChEBI" id="CHEBI:16526"/>
        <dbReference type="ChEBI" id="CHEBI:28938"/>
        <dbReference type="ChEBI" id="CHEBI:57966"/>
        <dbReference type="EC" id="3.5.1.6"/>
    </reaction>
</comment>
<evidence type="ECO:0000259" key="10">
    <source>
        <dbReference type="PROSITE" id="PS50263"/>
    </source>
</evidence>
<evidence type="ECO:0000256" key="4">
    <source>
        <dbReference type="ARBA" id="ARBA00050552"/>
    </source>
</evidence>
<evidence type="ECO:0000256" key="9">
    <source>
        <dbReference type="SAM" id="MobiDB-lite"/>
    </source>
</evidence>
<feature type="compositionally biased region" description="Low complexity" evidence="9">
    <location>
        <begin position="485"/>
        <end position="494"/>
    </location>
</feature>
<gene>
    <name evidence="11" type="ORF">BV898_15040</name>
</gene>
<dbReference type="InterPro" id="IPR050345">
    <property type="entry name" value="Aliph_Amidase/BUP"/>
</dbReference>
<dbReference type="GO" id="GO:0033396">
    <property type="term" value="P:beta-alanine biosynthetic process via 3-ureidopropionate"/>
    <property type="evidence" value="ECO:0007669"/>
    <property type="project" value="TreeGrafter"/>
</dbReference>
<evidence type="ECO:0000313" key="12">
    <source>
        <dbReference type="Proteomes" id="UP000192578"/>
    </source>
</evidence>
<feature type="region of interest" description="Disordered" evidence="9">
    <location>
        <begin position="470"/>
        <end position="499"/>
    </location>
</feature>
<keyword evidence="2" id="KW-0378">Hydrolase</keyword>
<organism evidence="11 12">
    <name type="scientific">Hypsibius exemplaris</name>
    <name type="common">Freshwater tardigrade</name>
    <dbReference type="NCBI Taxonomy" id="2072580"/>
    <lineage>
        <taxon>Eukaryota</taxon>
        <taxon>Metazoa</taxon>
        <taxon>Ecdysozoa</taxon>
        <taxon>Tardigrada</taxon>
        <taxon>Eutardigrada</taxon>
        <taxon>Parachela</taxon>
        <taxon>Hypsibioidea</taxon>
        <taxon>Hypsibiidae</taxon>
        <taxon>Hypsibius</taxon>
    </lineage>
</organism>